<accession>A0A975BK32</accession>
<dbReference type="KEGG" id="dmm:dnm_027560"/>
<keyword evidence="2" id="KW-1185">Reference proteome</keyword>
<reference evidence="1" key="1">
    <citation type="journal article" date="2021" name="Microb. Physiol.">
        <title>Proteogenomic Insights into the Physiology of Marine, Sulfate-Reducing, Filamentous Desulfonema limicola and Desulfonema magnum.</title>
        <authorList>
            <person name="Schnaars V."/>
            <person name="Wohlbrand L."/>
            <person name="Scheve S."/>
            <person name="Hinrichs C."/>
            <person name="Reinhardt R."/>
            <person name="Rabus R."/>
        </authorList>
    </citation>
    <scope>NUCLEOTIDE SEQUENCE</scope>
    <source>
        <strain evidence="1">4be13</strain>
    </source>
</reference>
<evidence type="ECO:0000313" key="1">
    <source>
        <dbReference type="EMBL" id="QTA86732.1"/>
    </source>
</evidence>
<evidence type="ECO:0000313" key="2">
    <source>
        <dbReference type="Proteomes" id="UP000663722"/>
    </source>
</evidence>
<name>A0A975BK32_9BACT</name>
<protein>
    <submittedName>
        <fullName evidence="1">Uncharacterized protein</fullName>
    </submittedName>
</protein>
<proteinExistence type="predicted"/>
<organism evidence="1 2">
    <name type="scientific">Desulfonema magnum</name>
    <dbReference type="NCBI Taxonomy" id="45655"/>
    <lineage>
        <taxon>Bacteria</taxon>
        <taxon>Pseudomonadati</taxon>
        <taxon>Thermodesulfobacteriota</taxon>
        <taxon>Desulfobacteria</taxon>
        <taxon>Desulfobacterales</taxon>
        <taxon>Desulfococcaceae</taxon>
        <taxon>Desulfonema</taxon>
    </lineage>
</organism>
<gene>
    <name evidence="1" type="ORF">dnm_027560</name>
</gene>
<sequence length="59" mass="7208">MYWGKIVLSRTFFIRITFFFRQPGFRIAEKNLYHSIIRFFSVIQVFFVIRTGSEKLIIK</sequence>
<dbReference type="AlphaFoldDB" id="A0A975BK32"/>
<dbReference type="Proteomes" id="UP000663722">
    <property type="component" value="Chromosome"/>
</dbReference>
<dbReference type="EMBL" id="CP061800">
    <property type="protein sequence ID" value="QTA86732.1"/>
    <property type="molecule type" value="Genomic_DNA"/>
</dbReference>